<organism evidence="3 4">
    <name type="scientific">Tistrella mobilis</name>
    <dbReference type="NCBI Taxonomy" id="171437"/>
    <lineage>
        <taxon>Bacteria</taxon>
        <taxon>Pseudomonadati</taxon>
        <taxon>Pseudomonadota</taxon>
        <taxon>Alphaproteobacteria</taxon>
        <taxon>Geminicoccales</taxon>
        <taxon>Geminicoccaceae</taxon>
        <taxon>Tistrella</taxon>
    </lineage>
</organism>
<feature type="domain" description="BsuBI/PstI restriction endonuclease" evidence="1">
    <location>
        <begin position="187"/>
        <end position="346"/>
    </location>
</feature>
<reference evidence="3 4" key="1">
    <citation type="submission" date="2015-12" db="EMBL/GenBank/DDBJ databases">
        <title>Genome sequence of Tistrella mobilis MCCC 1A02139.</title>
        <authorList>
            <person name="Lu L."/>
            <person name="Lai Q."/>
            <person name="Shao Z."/>
            <person name="Qian P."/>
        </authorList>
    </citation>
    <scope>NUCLEOTIDE SEQUENCE [LARGE SCALE GENOMIC DNA]</scope>
    <source>
        <strain evidence="3 4">MCCC 1A02139</strain>
    </source>
</reference>
<dbReference type="OrthoDB" id="9798907at2"/>
<dbReference type="InterPro" id="IPR041963">
    <property type="entry name" value="BsuBI/PstI_C_sf"/>
</dbReference>
<name>A0A162L4T8_9PROT</name>
<dbReference type="InterPro" id="IPR041962">
    <property type="entry name" value="BsuBI/PstI_N_sf"/>
</dbReference>
<dbReference type="InterPro" id="IPR009528">
    <property type="entry name" value="Restrct_endonuc_II_BsuBI_C"/>
</dbReference>
<feature type="domain" description="BsuBI/PstI restriction endonuclease HTH" evidence="2">
    <location>
        <begin position="10"/>
        <end position="173"/>
    </location>
</feature>
<dbReference type="Pfam" id="PF06616">
    <property type="entry name" value="BsuBI_PstI_RE"/>
    <property type="match status" value="1"/>
</dbReference>
<dbReference type="Gene3D" id="3.40.1350.80">
    <property type="match status" value="1"/>
</dbReference>
<evidence type="ECO:0000259" key="2">
    <source>
        <dbReference type="Pfam" id="PF17728"/>
    </source>
</evidence>
<dbReference type="AlphaFoldDB" id="A0A162L4T8"/>
<gene>
    <name evidence="3" type="ORF">AUP44_26830</name>
</gene>
<sequence>MSLPPLLPVKGIHARLQDIFPEGSPNRSNCTWEIAARTIFVMIYIGAVEGRDSWLRPDQVTRMTDGQAARESDADRIAWAIESLRSSKGEIAGRWYAVNTRESIRDDTIRAGLIANGVVVERTGLATTSPAPRYALNRAFAGLFDPELEGDALKRAIGDWQRDYLSAGALARITMVRKGAIAGGDHVLVRFPNGETRRMAPGASSLISQAVIEVFAPRYLANPGIVFLSESRHKVVARDDDLAKAIGLKIDAARNLPDIVMVDLGPRDPLLFFVEVVATDGPVTNARKQALLAVATDAGFPAEHVVFMTAFLDRRNAAFKKAFDGLAWGAFVWLASEPDKLIYLHDGTPEIVRTVAGWRSA</sequence>
<dbReference type="EMBL" id="LPZR01000116">
    <property type="protein sequence ID" value="KYO53340.1"/>
    <property type="molecule type" value="Genomic_DNA"/>
</dbReference>
<dbReference type="GO" id="GO:0003677">
    <property type="term" value="F:DNA binding"/>
    <property type="evidence" value="ECO:0007669"/>
    <property type="project" value="InterPro"/>
</dbReference>
<dbReference type="Gene3D" id="1.10.10.1820">
    <property type="entry name" value="BsuBI/PstI restriction endonuclease-like"/>
    <property type="match status" value="1"/>
</dbReference>
<keyword evidence="3" id="KW-0378">Hydrolase</keyword>
<protein>
    <submittedName>
        <fullName evidence="3">Restriction endonuclease</fullName>
    </submittedName>
</protein>
<dbReference type="Proteomes" id="UP000075787">
    <property type="component" value="Unassembled WGS sequence"/>
</dbReference>
<keyword evidence="3" id="KW-0255">Endonuclease</keyword>
<comment type="caution">
    <text evidence="3">The sequence shown here is derived from an EMBL/GenBank/DDBJ whole genome shotgun (WGS) entry which is preliminary data.</text>
</comment>
<dbReference type="Pfam" id="PF17728">
    <property type="entry name" value="BsuBI_PstI_RE_N"/>
    <property type="match status" value="1"/>
</dbReference>
<dbReference type="RefSeq" id="WP_062763697.1">
    <property type="nucleotide sequence ID" value="NZ_CP121042.1"/>
</dbReference>
<proteinExistence type="predicted"/>
<dbReference type="GO" id="GO:0009036">
    <property type="term" value="F:type II site-specific deoxyribonuclease activity"/>
    <property type="evidence" value="ECO:0007669"/>
    <property type="project" value="InterPro"/>
</dbReference>
<dbReference type="InterPro" id="IPR041454">
    <property type="entry name" value="BsuBI/PstI_N"/>
</dbReference>
<accession>A0A162L4T8</accession>
<evidence type="ECO:0000313" key="3">
    <source>
        <dbReference type="EMBL" id="KYO53340.1"/>
    </source>
</evidence>
<dbReference type="GO" id="GO:0000287">
    <property type="term" value="F:magnesium ion binding"/>
    <property type="evidence" value="ECO:0007669"/>
    <property type="project" value="InterPro"/>
</dbReference>
<evidence type="ECO:0000313" key="4">
    <source>
        <dbReference type="Proteomes" id="UP000075787"/>
    </source>
</evidence>
<dbReference type="GeneID" id="97238985"/>
<dbReference type="GO" id="GO:0009307">
    <property type="term" value="P:DNA restriction-modification system"/>
    <property type="evidence" value="ECO:0007669"/>
    <property type="project" value="InterPro"/>
</dbReference>
<keyword evidence="3" id="KW-0540">Nuclease</keyword>
<evidence type="ECO:0000259" key="1">
    <source>
        <dbReference type="Pfam" id="PF06616"/>
    </source>
</evidence>